<evidence type="ECO:0000313" key="8">
    <source>
        <dbReference type="Proteomes" id="UP000824139"/>
    </source>
</evidence>
<dbReference type="Pfam" id="PF00389">
    <property type="entry name" value="2-Hacid_dh"/>
    <property type="match status" value="1"/>
</dbReference>
<protein>
    <recommendedName>
        <fullName evidence="9">D-3-phosphoglycerate dehydrogenase</fullName>
    </recommendedName>
</protein>
<dbReference type="Proteomes" id="UP000824139">
    <property type="component" value="Unassembled WGS sequence"/>
</dbReference>
<gene>
    <name evidence="7" type="ORF">IAD41_05010</name>
</gene>
<dbReference type="InterPro" id="IPR006140">
    <property type="entry name" value="D-isomer_DH_NAD-bd"/>
</dbReference>
<dbReference type="GO" id="GO:0051287">
    <property type="term" value="F:NAD binding"/>
    <property type="evidence" value="ECO:0007669"/>
    <property type="project" value="InterPro"/>
</dbReference>
<dbReference type="EMBL" id="DVJO01000106">
    <property type="protein sequence ID" value="HIS82949.1"/>
    <property type="molecule type" value="Genomic_DNA"/>
</dbReference>
<evidence type="ECO:0000256" key="4">
    <source>
        <dbReference type="RuleBase" id="RU003719"/>
    </source>
</evidence>
<sequence>MMKVLVTDNVNAIAEEILKKEGIEAVVMKTPQSEMLCEIIKDFDGIIVRNSTKLTKEVLDCAKNLKIIARAGVGVDNIDVDYAAEKGIWVVNSPNGNTEATAEHTIAMLLSLARKIPQAYETIKDGRFERSKFLGTELLGKTLGIAGFGKIGKRVAEIAKVFGMEILVYDPFAEKDFVEGFGYKKYDDLDLLLPFCDFLTVHVPKNKETVDLINSENIYKLKKGARIINCARGGIINECALVEAVKNSHIAGAALDVFVDEPEITKCPLYNASENLILVPHLGASTYEAQIKVAKDTAEQVCVVLKGGLPKTPVNKIN</sequence>
<comment type="similarity">
    <text evidence="1 4">Belongs to the D-isomer specific 2-hydroxyacid dehydrogenase family.</text>
</comment>
<reference evidence="7" key="1">
    <citation type="submission" date="2020-10" db="EMBL/GenBank/DDBJ databases">
        <authorList>
            <person name="Gilroy R."/>
        </authorList>
    </citation>
    <scope>NUCLEOTIDE SEQUENCE</scope>
    <source>
        <strain evidence="7">CHK152-2994</strain>
    </source>
</reference>
<organism evidence="7 8">
    <name type="scientific">Candidatus Scatenecus faecavium</name>
    <dbReference type="NCBI Taxonomy" id="2840915"/>
    <lineage>
        <taxon>Bacteria</taxon>
        <taxon>Candidatus Scatenecus</taxon>
    </lineage>
</organism>
<evidence type="ECO:0000256" key="2">
    <source>
        <dbReference type="ARBA" id="ARBA00023002"/>
    </source>
</evidence>
<dbReference type="SUPFAM" id="SSF51735">
    <property type="entry name" value="NAD(P)-binding Rossmann-fold domains"/>
    <property type="match status" value="1"/>
</dbReference>
<dbReference type="PROSITE" id="PS00671">
    <property type="entry name" value="D_2_HYDROXYACID_DH_3"/>
    <property type="match status" value="1"/>
</dbReference>
<feature type="domain" description="D-isomer specific 2-hydroxyacid dehydrogenase catalytic" evidence="5">
    <location>
        <begin position="4"/>
        <end position="315"/>
    </location>
</feature>
<name>A0A9D1FVM0_9BACT</name>
<accession>A0A9D1FVM0</accession>
<dbReference type="Gene3D" id="3.40.50.720">
    <property type="entry name" value="NAD(P)-binding Rossmann-like Domain"/>
    <property type="match status" value="2"/>
</dbReference>
<dbReference type="InterPro" id="IPR036291">
    <property type="entry name" value="NAD(P)-bd_dom_sf"/>
</dbReference>
<proteinExistence type="inferred from homology"/>
<evidence type="ECO:0000313" key="7">
    <source>
        <dbReference type="EMBL" id="HIS82949.1"/>
    </source>
</evidence>
<reference evidence="7" key="2">
    <citation type="journal article" date="2021" name="PeerJ">
        <title>Extensive microbial diversity within the chicken gut microbiome revealed by metagenomics and culture.</title>
        <authorList>
            <person name="Gilroy R."/>
            <person name="Ravi A."/>
            <person name="Getino M."/>
            <person name="Pursley I."/>
            <person name="Horton D.L."/>
            <person name="Alikhan N.F."/>
            <person name="Baker D."/>
            <person name="Gharbi K."/>
            <person name="Hall N."/>
            <person name="Watson M."/>
            <person name="Adriaenssens E.M."/>
            <person name="Foster-Nyarko E."/>
            <person name="Jarju S."/>
            <person name="Secka A."/>
            <person name="Antonio M."/>
            <person name="Oren A."/>
            <person name="Chaudhuri R.R."/>
            <person name="La Ragione R."/>
            <person name="Hildebrand F."/>
            <person name="Pallen M.J."/>
        </authorList>
    </citation>
    <scope>NUCLEOTIDE SEQUENCE</scope>
    <source>
        <strain evidence="7">CHK152-2994</strain>
    </source>
</reference>
<dbReference type="InterPro" id="IPR029753">
    <property type="entry name" value="D-isomer_DH_CS"/>
</dbReference>
<dbReference type="Pfam" id="PF02826">
    <property type="entry name" value="2-Hacid_dh_C"/>
    <property type="match status" value="1"/>
</dbReference>
<dbReference type="SUPFAM" id="SSF52283">
    <property type="entry name" value="Formate/glycerate dehydrogenase catalytic domain-like"/>
    <property type="match status" value="1"/>
</dbReference>
<dbReference type="CDD" id="cd12173">
    <property type="entry name" value="PGDH_4"/>
    <property type="match status" value="1"/>
</dbReference>
<evidence type="ECO:0000256" key="3">
    <source>
        <dbReference type="ARBA" id="ARBA00023027"/>
    </source>
</evidence>
<evidence type="ECO:0000259" key="5">
    <source>
        <dbReference type="Pfam" id="PF00389"/>
    </source>
</evidence>
<evidence type="ECO:0000259" key="6">
    <source>
        <dbReference type="Pfam" id="PF02826"/>
    </source>
</evidence>
<dbReference type="PANTHER" id="PTHR42789">
    <property type="entry name" value="D-ISOMER SPECIFIC 2-HYDROXYACID DEHYDROGENASE FAMILY PROTEIN (AFU_ORTHOLOGUE AFUA_6G10090)"/>
    <property type="match status" value="1"/>
</dbReference>
<comment type="caution">
    <text evidence="7">The sequence shown here is derived from an EMBL/GenBank/DDBJ whole genome shotgun (WGS) entry which is preliminary data.</text>
</comment>
<keyword evidence="2 4" id="KW-0560">Oxidoreductase</keyword>
<feature type="domain" description="D-isomer specific 2-hydroxyacid dehydrogenase NAD-binding" evidence="6">
    <location>
        <begin position="106"/>
        <end position="283"/>
    </location>
</feature>
<dbReference type="AlphaFoldDB" id="A0A9D1FVM0"/>
<dbReference type="InterPro" id="IPR006139">
    <property type="entry name" value="D-isomer_2_OHA_DH_cat_dom"/>
</dbReference>
<evidence type="ECO:0000256" key="1">
    <source>
        <dbReference type="ARBA" id="ARBA00005854"/>
    </source>
</evidence>
<dbReference type="FunFam" id="3.40.50.720:FF:000021">
    <property type="entry name" value="D-3-phosphoglycerate dehydrogenase"/>
    <property type="match status" value="1"/>
</dbReference>
<dbReference type="InterPro" id="IPR050857">
    <property type="entry name" value="D-2-hydroxyacid_DH"/>
</dbReference>
<dbReference type="PANTHER" id="PTHR42789:SF1">
    <property type="entry name" value="D-ISOMER SPECIFIC 2-HYDROXYACID DEHYDROGENASE FAMILY PROTEIN (AFU_ORTHOLOGUE AFUA_6G10090)"/>
    <property type="match status" value="1"/>
</dbReference>
<dbReference type="GO" id="GO:0016616">
    <property type="term" value="F:oxidoreductase activity, acting on the CH-OH group of donors, NAD or NADP as acceptor"/>
    <property type="evidence" value="ECO:0007669"/>
    <property type="project" value="InterPro"/>
</dbReference>
<keyword evidence="3" id="KW-0520">NAD</keyword>
<dbReference type="PROSITE" id="PS00670">
    <property type="entry name" value="D_2_HYDROXYACID_DH_2"/>
    <property type="match status" value="1"/>
</dbReference>
<evidence type="ECO:0008006" key="9">
    <source>
        <dbReference type="Google" id="ProtNLM"/>
    </source>
</evidence>